<dbReference type="EMBL" id="LIAE01007125">
    <property type="protein sequence ID" value="PAV81802.1"/>
    <property type="molecule type" value="Genomic_DNA"/>
</dbReference>
<protein>
    <submittedName>
        <fullName evidence="2">Uncharacterized protein</fullName>
    </submittedName>
</protein>
<proteinExistence type="predicted"/>
<dbReference type="Proteomes" id="UP000218231">
    <property type="component" value="Unassembled WGS sequence"/>
</dbReference>
<feature type="compositionally biased region" description="Polar residues" evidence="1">
    <location>
        <begin position="23"/>
        <end position="39"/>
    </location>
</feature>
<dbReference type="OrthoDB" id="5866454at2759"/>
<accession>A0A2A2L6K4</accession>
<reference evidence="2 3" key="1">
    <citation type="journal article" date="2017" name="Curr. Biol.">
        <title>Genome architecture and evolution of a unichromosomal asexual nematode.</title>
        <authorList>
            <person name="Fradin H."/>
            <person name="Zegar C."/>
            <person name="Gutwein M."/>
            <person name="Lucas J."/>
            <person name="Kovtun M."/>
            <person name="Corcoran D."/>
            <person name="Baugh L.R."/>
            <person name="Kiontke K."/>
            <person name="Gunsalus K."/>
            <person name="Fitch D.H."/>
            <person name="Piano F."/>
        </authorList>
    </citation>
    <scope>NUCLEOTIDE SEQUENCE [LARGE SCALE GENOMIC DNA]</scope>
    <source>
        <strain evidence="2">PF1309</strain>
    </source>
</reference>
<feature type="region of interest" description="Disordered" evidence="1">
    <location>
        <begin position="1"/>
        <end position="39"/>
    </location>
</feature>
<dbReference type="AlphaFoldDB" id="A0A2A2L6K4"/>
<gene>
    <name evidence="2" type="ORF">WR25_10159</name>
</gene>
<feature type="compositionally biased region" description="Basic and acidic residues" evidence="1">
    <location>
        <begin position="1"/>
        <end position="14"/>
    </location>
</feature>
<evidence type="ECO:0000313" key="3">
    <source>
        <dbReference type="Proteomes" id="UP000218231"/>
    </source>
</evidence>
<name>A0A2A2L6K4_9BILA</name>
<evidence type="ECO:0000256" key="1">
    <source>
        <dbReference type="SAM" id="MobiDB-lite"/>
    </source>
</evidence>
<evidence type="ECO:0000313" key="2">
    <source>
        <dbReference type="EMBL" id="PAV81802.1"/>
    </source>
</evidence>
<keyword evidence="3" id="KW-1185">Reference proteome</keyword>
<sequence>MEKDDEAVRRRLLDDSPGASPVSVPSTSAQVTVSPSPSPQTAAVKRFAPVVAASTSLEPLQTKDAFMSRKLTMRERIKELEQKRLAKKRGKPPPSIFEAASMLGKIHSNRIDLLSGTEILVYFSLF</sequence>
<comment type="caution">
    <text evidence="2">The sequence shown here is derived from an EMBL/GenBank/DDBJ whole genome shotgun (WGS) entry which is preliminary data.</text>
</comment>
<organism evidence="2 3">
    <name type="scientific">Diploscapter pachys</name>
    <dbReference type="NCBI Taxonomy" id="2018661"/>
    <lineage>
        <taxon>Eukaryota</taxon>
        <taxon>Metazoa</taxon>
        <taxon>Ecdysozoa</taxon>
        <taxon>Nematoda</taxon>
        <taxon>Chromadorea</taxon>
        <taxon>Rhabditida</taxon>
        <taxon>Rhabditina</taxon>
        <taxon>Rhabditomorpha</taxon>
        <taxon>Rhabditoidea</taxon>
        <taxon>Rhabditidae</taxon>
        <taxon>Diploscapter</taxon>
    </lineage>
</organism>